<evidence type="ECO:0000313" key="3">
    <source>
        <dbReference type="Proteomes" id="UP000235371"/>
    </source>
</evidence>
<dbReference type="OrthoDB" id="1606438at2759"/>
<dbReference type="GeneID" id="36590852"/>
<dbReference type="EMBL" id="KZ613783">
    <property type="protein sequence ID" value="PMD62282.1"/>
    <property type="molecule type" value="Genomic_DNA"/>
</dbReference>
<dbReference type="GO" id="GO:0008171">
    <property type="term" value="F:O-methyltransferase activity"/>
    <property type="evidence" value="ECO:0007669"/>
    <property type="project" value="InterPro"/>
</dbReference>
<dbReference type="InterPro" id="IPR029063">
    <property type="entry name" value="SAM-dependent_MTases_sf"/>
</dbReference>
<dbReference type="RefSeq" id="XP_024739186.1">
    <property type="nucleotide sequence ID" value="XM_024882775.1"/>
</dbReference>
<dbReference type="InParanoid" id="A0A2J6TGX0"/>
<name>A0A2J6TGX0_9HELO</name>
<dbReference type="SUPFAM" id="SSF53335">
    <property type="entry name" value="S-adenosyl-L-methionine-dependent methyltransferases"/>
    <property type="match status" value="1"/>
</dbReference>
<evidence type="ECO:0000313" key="2">
    <source>
        <dbReference type="EMBL" id="PMD62282.1"/>
    </source>
</evidence>
<keyword evidence="2" id="KW-0808">Transferase</keyword>
<protein>
    <submittedName>
        <fullName evidence="2">S-adenosyl-L-methionine-dependent methyltransferase</fullName>
    </submittedName>
</protein>
<dbReference type="PANTHER" id="PTHR43712:SF5">
    <property type="entry name" value="O-METHYLTRANSFERASE ASQN-RELATED"/>
    <property type="match status" value="1"/>
</dbReference>
<proteinExistence type="predicted"/>
<dbReference type="Pfam" id="PF00891">
    <property type="entry name" value="Methyltransf_2"/>
    <property type="match status" value="1"/>
</dbReference>
<dbReference type="GO" id="GO:0032259">
    <property type="term" value="P:methylation"/>
    <property type="evidence" value="ECO:0007669"/>
    <property type="project" value="UniProtKB-KW"/>
</dbReference>
<keyword evidence="3" id="KW-1185">Reference proteome</keyword>
<gene>
    <name evidence="2" type="ORF">K444DRAFT_627242</name>
</gene>
<evidence type="ECO:0000259" key="1">
    <source>
        <dbReference type="Pfam" id="PF00891"/>
    </source>
</evidence>
<keyword evidence="2" id="KW-0489">Methyltransferase</keyword>
<organism evidence="2 3">
    <name type="scientific">Hyaloscypha bicolor E</name>
    <dbReference type="NCBI Taxonomy" id="1095630"/>
    <lineage>
        <taxon>Eukaryota</taxon>
        <taxon>Fungi</taxon>
        <taxon>Dikarya</taxon>
        <taxon>Ascomycota</taxon>
        <taxon>Pezizomycotina</taxon>
        <taxon>Leotiomycetes</taxon>
        <taxon>Helotiales</taxon>
        <taxon>Hyaloscyphaceae</taxon>
        <taxon>Hyaloscypha</taxon>
        <taxon>Hyaloscypha bicolor</taxon>
    </lineage>
</organism>
<accession>A0A2J6TGX0</accession>
<dbReference type="Gene3D" id="3.40.50.150">
    <property type="entry name" value="Vaccinia Virus protein VP39"/>
    <property type="match status" value="1"/>
</dbReference>
<dbReference type="Proteomes" id="UP000235371">
    <property type="component" value="Unassembled WGS sequence"/>
</dbReference>
<feature type="domain" description="O-methyltransferase C-terminal" evidence="1">
    <location>
        <begin position="235"/>
        <end position="350"/>
    </location>
</feature>
<dbReference type="AlphaFoldDB" id="A0A2J6TGX0"/>
<reference evidence="2 3" key="1">
    <citation type="submission" date="2016-04" db="EMBL/GenBank/DDBJ databases">
        <title>A degradative enzymes factory behind the ericoid mycorrhizal symbiosis.</title>
        <authorList>
            <consortium name="DOE Joint Genome Institute"/>
            <person name="Martino E."/>
            <person name="Morin E."/>
            <person name="Grelet G."/>
            <person name="Kuo A."/>
            <person name="Kohler A."/>
            <person name="Daghino S."/>
            <person name="Barry K."/>
            <person name="Choi C."/>
            <person name="Cichocki N."/>
            <person name="Clum A."/>
            <person name="Copeland A."/>
            <person name="Hainaut M."/>
            <person name="Haridas S."/>
            <person name="Labutti K."/>
            <person name="Lindquist E."/>
            <person name="Lipzen A."/>
            <person name="Khouja H.-R."/>
            <person name="Murat C."/>
            <person name="Ohm R."/>
            <person name="Olson A."/>
            <person name="Spatafora J."/>
            <person name="Veneault-Fourrey C."/>
            <person name="Henrissat B."/>
            <person name="Grigoriev I."/>
            <person name="Martin F."/>
            <person name="Perotto S."/>
        </authorList>
    </citation>
    <scope>NUCLEOTIDE SEQUENCE [LARGE SCALE GENOMIC DNA]</scope>
    <source>
        <strain evidence="2 3">E</strain>
    </source>
</reference>
<dbReference type="PANTHER" id="PTHR43712">
    <property type="entry name" value="PUTATIVE (AFU_ORTHOLOGUE AFUA_4G14580)-RELATED"/>
    <property type="match status" value="1"/>
</dbReference>
<sequence>MAHVLGPCMKELVASIHSQVNTITKFPDSHSSLILPSDPMHLEKYGVSVLGILNHYDVWNAVPVDENGLPRNCIHRVLRHAMTQRTFCEPAHGCAAHTANSAAVVKDSSLSACIGHNIDEVGRALSWQVKALDIWGDTEDPNRSALCLATELAEGGTIFKFLQNDGEGVEKGWRAKQSCLAMTAMTTMSKTTAFSHASAHRIRLGLSGRSHAGRCVHFLQFLSANMRTVKLTNLQIGGSAGHNDIELALHYPSIKFIIQDRVEVVASFEGSLHSDLNSRISFQMYDFMTLQPIKGADVYFLKHILHGWPDLVSVKILQNIVPAMTTFEDNEGSRLLIMESVMPEMGEMTAALSAKELTRADLEALLRTPDQKLRIVNVRQPTGCADAVIEVVLDPHL</sequence>
<dbReference type="InterPro" id="IPR001077">
    <property type="entry name" value="COMT_C"/>
</dbReference>